<dbReference type="GO" id="GO:0030976">
    <property type="term" value="F:thiamine pyrophosphate binding"/>
    <property type="evidence" value="ECO:0007669"/>
    <property type="project" value="UniProtKB-UniRule"/>
</dbReference>
<dbReference type="CDD" id="cd02009">
    <property type="entry name" value="TPP_SHCHC_synthase"/>
    <property type="match status" value="1"/>
</dbReference>
<comment type="pathway">
    <text evidence="6">Quinol/quinone metabolism; menaquinone biosynthesis.</text>
</comment>
<gene>
    <name evidence="6" type="primary">menD</name>
    <name evidence="8" type="ORF">GP473_08085</name>
</gene>
<evidence type="ECO:0000313" key="9">
    <source>
        <dbReference type="Proteomes" id="UP000515275"/>
    </source>
</evidence>
<dbReference type="PANTHER" id="PTHR42916">
    <property type="entry name" value="2-SUCCINYL-5-ENOLPYRUVYL-6-HYDROXY-3-CYCLOHEXENE-1-CARBOXYLATE SYNTHASE"/>
    <property type="match status" value="1"/>
</dbReference>
<evidence type="ECO:0000256" key="3">
    <source>
        <dbReference type="ARBA" id="ARBA00022842"/>
    </source>
</evidence>
<evidence type="ECO:0000256" key="4">
    <source>
        <dbReference type="ARBA" id="ARBA00023052"/>
    </source>
</evidence>
<keyword evidence="5 6" id="KW-0464">Manganese</keyword>
<dbReference type="RefSeq" id="WP_186277306.1">
    <property type="nucleotide sequence ID" value="NZ_CP046883.1"/>
</dbReference>
<dbReference type="GO" id="GO:0030145">
    <property type="term" value="F:manganese ion binding"/>
    <property type="evidence" value="ECO:0007669"/>
    <property type="project" value="UniProtKB-UniRule"/>
</dbReference>
<dbReference type="InterPro" id="IPR004433">
    <property type="entry name" value="MenaQ_synth_MenD"/>
</dbReference>
<comment type="subunit">
    <text evidence="6">Homodimer.</text>
</comment>
<dbReference type="EC" id="2.2.1.9" evidence="6"/>
<comment type="pathway">
    <text evidence="6">Quinol/quinone metabolism; 1,4-dihydroxy-2-naphthoate biosynthesis; 1,4-dihydroxy-2-naphthoate from chorismate: step 2/7.</text>
</comment>
<organism evidence="8 9">
    <name type="scientific">Corynebacterium anserum</name>
    <dbReference type="NCBI Taxonomy" id="2684406"/>
    <lineage>
        <taxon>Bacteria</taxon>
        <taxon>Bacillati</taxon>
        <taxon>Actinomycetota</taxon>
        <taxon>Actinomycetes</taxon>
        <taxon>Mycobacteriales</taxon>
        <taxon>Corynebacteriaceae</taxon>
        <taxon>Corynebacterium</taxon>
    </lineage>
</organism>
<dbReference type="Pfam" id="PF02776">
    <property type="entry name" value="TPP_enzyme_N"/>
    <property type="match status" value="1"/>
</dbReference>
<protein>
    <recommendedName>
        <fullName evidence="6">2-succinyl-5-enolpyruvyl-6-hydroxy-3-cyclohexene-1-carboxylate synthase</fullName>
        <shortName evidence="6">SEPHCHC synthase</shortName>
        <ecNumber evidence="6">2.2.1.9</ecNumber>
    </recommendedName>
    <alternativeName>
        <fullName evidence="6">Menaquinone biosynthesis protein MenD</fullName>
    </alternativeName>
</protein>
<dbReference type="Gene3D" id="3.40.50.970">
    <property type="match status" value="2"/>
</dbReference>
<proteinExistence type="inferred from homology"/>
<dbReference type="GO" id="GO:0070204">
    <property type="term" value="F:2-succinyl-5-enolpyruvyl-6-hydroxy-3-cyclohexene-1-carboxylic-acid synthase activity"/>
    <property type="evidence" value="ECO:0007669"/>
    <property type="project" value="UniProtKB-UniRule"/>
</dbReference>
<dbReference type="UniPathway" id="UPA00079"/>
<dbReference type="HAMAP" id="MF_01659">
    <property type="entry name" value="MenD"/>
    <property type="match status" value="1"/>
</dbReference>
<dbReference type="KEGG" id="cans:GP473_08085"/>
<comment type="cofactor">
    <cofactor evidence="6">
        <name>thiamine diphosphate</name>
        <dbReference type="ChEBI" id="CHEBI:58937"/>
    </cofactor>
    <text evidence="6">Binds 1 thiamine pyrophosphate per subunit.</text>
</comment>
<dbReference type="InterPro" id="IPR012001">
    <property type="entry name" value="Thiamin_PyroP_enz_TPP-bd_dom"/>
</dbReference>
<evidence type="ECO:0000259" key="7">
    <source>
        <dbReference type="Pfam" id="PF02776"/>
    </source>
</evidence>
<comment type="catalytic activity">
    <reaction evidence="6">
        <text>isochorismate + 2-oxoglutarate + H(+) = 5-enolpyruvoyl-6-hydroxy-2-succinyl-cyclohex-3-ene-1-carboxylate + CO2</text>
        <dbReference type="Rhea" id="RHEA:25593"/>
        <dbReference type="ChEBI" id="CHEBI:15378"/>
        <dbReference type="ChEBI" id="CHEBI:16526"/>
        <dbReference type="ChEBI" id="CHEBI:16810"/>
        <dbReference type="ChEBI" id="CHEBI:29780"/>
        <dbReference type="ChEBI" id="CHEBI:58818"/>
        <dbReference type="EC" id="2.2.1.9"/>
    </reaction>
</comment>
<comment type="function">
    <text evidence="6">Catalyzes the thiamine diphosphate-dependent decarboxylation of 2-oxoglutarate and the subsequent addition of the resulting succinic semialdehyde-thiamine pyrophosphate anion to isochorismate to yield 2-succinyl-5-enolpyruvyl-6-hydroxy-3-cyclohexene-1-carboxylate (SEPHCHC).</text>
</comment>
<keyword evidence="2 6" id="KW-0479">Metal-binding</keyword>
<comment type="cofactor">
    <cofactor evidence="6">
        <name>Mg(2+)</name>
        <dbReference type="ChEBI" id="CHEBI:18420"/>
    </cofactor>
    <cofactor evidence="6">
        <name>Mn(2+)</name>
        <dbReference type="ChEBI" id="CHEBI:29035"/>
    </cofactor>
</comment>
<evidence type="ECO:0000256" key="5">
    <source>
        <dbReference type="ARBA" id="ARBA00023211"/>
    </source>
</evidence>
<evidence type="ECO:0000256" key="6">
    <source>
        <dbReference type="HAMAP-Rule" id="MF_01659"/>
    </source>
</evidence>
<dbReference type="Gene3D" id="3.40.50.1220">
    <property type="entry name" value="TPP-binding domain"/>
    <property type="match status" value="1"/>
</dbReference>
<dbReference type="PANTHER" id="PTHR42916:SF1">
    <property type="entry name" value="PROTEIN PHYLLO, CHLOROPLASTIC"/>
    <property type="match status" value="1"/>
</dbReference>
<comment type="similarity">
    <text evidence="6">Belongs to the TPP enzyme family. MenD subfamily.</text>
</comment>
<keyword evidence="1 6" id="KW-0808">Transferase</keyword>
<dbReference type="InterPro" id="IPR029061">
    <property type="entry name" value="THDP-binding"/>
</dbReference>
<keyword evidence="3 6" id="KW-0460">Magnesium</keyword>
<dbReference type="CDD" id="cd07037">
    <property type="entry name" value="TPP_PYR_MenD"/>
    <property type="match status" value="1"/>
</dbReference>
<keyword evidence="9" id="KW-1185">Reference proteome</keyword>
<feature type="domain" description="Thiamine pyrophosphate enzyme N-terminal TPP-binding" evidence="7">
    <location>
        <begin position="21"/>
        <end position="135"/>
    </location>
</feature>
<reference evidence="8 9" key="1">
    <citation type="submission" date="2019-12" db="EMBL/GenBank/DDBJ databases">
        <title>Corynebacterium sp. nov., isolated from feces of the Anser Albifrons in China.</title>
        <authorList>
            <person name="Liu Q."/>
        </authorList>
    </citation>
    <scope>NUCLEOTIDE SEQUENCE [LARGE SCALE GENOMIC DNA]</scope>
    <source>
        <strain evidence="8 9">23H37-10</strain>
    </source>
</reference>
<keyword evidence="4 6" id="KW-0786">Thiamine pyrophosphate</keyword>
<evidence type="ECO:0000256" key="2">
    <source>
        <dbReference type="ARBA" id="ARBA00022723"/>
    </source>
</evidence>
<sequence>MEANTQPDSTNLSPAVVASVLIVDELINGGVREAVVCPGSRSAPLALAFIEAERAGRLRVHVRTDERTGAFLALGLAKATGRIVPVVMTSGTAVANCLPAMVEASLSHVPVMVLSANRPLFMAGTGANQTIEQSEIFGTHSVHAASLGNLAGAAETLEAAQVATVSGADVDHAAVRNVIARAMNAASDPMRGGGVHVDVPLSEPLVPDSMDELSLFAQEVAQAGGDSAAATGNLEGGDCATGNLEGGDCATGNLEGGDCATRNLEGGDCAAKSSDPSETPRPVFSRPLPFGKVTVDLSKRTLVICGAVADMAWAREIIEELAGVPTLAEPLAPVPDFPVHPAGSPMFTAGAVSQGEYSAATQPEQIVVVGRPTLHRSVSQLLADESIHVIVLADTYSVLDVTGNVAVVGSTVDVVGEHPAGWTKVCQAISDMGVDAVRDVLTSSDEHFTGLHVAAVVADSLRDGDALVLGASTAIRDAARAGLPFHGVRTEANRGAAGIDGTISTAIGVAMAHAAEDPTAIRAPRTVALMGDLTFLHDVNALNIGPMETRPDNLLIVVTNDAGGAIFESLEPGDARLRTFGDGTSAFERVFGTPVEVNVEALCEGFGVNYRRAESVIALHDILADHEEQPAPGITVVEAAVERAWRRKMEKTIAQAVTPS</sequence>
<dbReference type="GO" id="GO:0000287">
    <property type="term" value="F:magnesium ion binding"/>
    <property type="evidence" value="ECO:0007669"/>
    <property type="project" value="UniProtKB-UniRule"/>
</dbReference>
<dbReference type="EMBL" id="CP046883">
    <property type="protein sequence ID" value="QNH97030.1"/>
    <property type="molecule type" value="Genomic_DNA"/>
</dbReference>
<evidence type="ECO:0000313" key="8">
    <source>
        <dbReference type="EMBL" id="QNH97030.1"/>
    </source>
</evidence>
<accession>A0A7G7YRB0</accession>
<dbReference type="Proteomes" id="UP000515275">
    <property type="component" value="Chromosome"/>
</dbReference>
<keyword evidence="6" id="KW-0474">Menaquinone biosynthesis</keyword>
<evidence type="ECO:0000256" key="1">
    <source>
        <dbReference type="ARBA" id="ARBA00022679"/>
    </source>
</evidence>
<dbReference type="AlphaFoldDB" id="A0A7G7YRB0"/>
<dbReference type="SUPFAM" id="SSF52518">
    <property type="entry name" value="Thiamin diphosphate-binding fold (THDP-binding)"/>
    <property type="match status" value="2"/>
</dbReference>
<dbReference type="GO" id="GO:0009234">
    <property type="term" value="P:menaquinone biosynthetic process"/>
    <property type="evidence" value="ECO:0007669"/>
    <property type="project" value="UniProtKB-UniRule"/>
</dbReference>
<dbReference type="UniPathway" id="UPA01057">
    <property type="reaction ID" value="UER00164"/>
</dbReference>
<name>A0A7G7YRB0_9CORY</name>